<feature type="chain" id="PRO_5010379686" description="PknH-like extracellular domain-containing protein" evidence="1">
    <location>
        <begin position="20"/>
        <end position="392"/>
    </location>
</feature>
<organism evidence="2 3">
    <name type="scientific">Mycobacterium talmoniae</name>
    <dbReference type="NCBI Taxonomy" id="1858794"/>
    <lineage>
        <taxon>Bacteria</taxon>
        <taxon>Bacillati</taxon>
        <taxon>Actinomycetota</taxon>
        <taxon>Actinomycetes</taxon>
        <taxon>Mycobacteriales</taxon>
        <taxon>Mycobacteriaceae</taxon>
        <taxon>Mycobacterium</taxon>
    </lineage>
</organism>
<keyword evidence="1" id="KW-0732">Signal</keyword>
<dbReference type="EMBL" id="MLQM01000209">
    <property type="protein sequence ID" value="OHU93326.1"/>
    <property type="molecule type" value="Genomic_DNA"/>
</dbReference>
<feature type="signal peptide" evidence="1">
    <location>
        <begin position="1"/>
        <end position="19"/>
    </location>
</feature>
<gene>
    <name evidence="2" type="ORF">BKN37_24185</name>
</gene>
<accession>A0A1S1N4Z2</accession>
<evidence type="ECO:0000313" key="2">
    <source>
        <dbReference type="EMBL" id="OHU93326.1"/>
    </source>
</evidence>
<evidence type="ECO:0008006" key="4">
    <source>
        <dbReference type="Google" id="ProtNLM"/>
    </source>
</evidence>
<protein>
    <recommendedName>
        <fullName evidence="4">PknH-like extracellular domain-containing protein</fullName>
    </recommendedName>
</protein>
<sequence>MLRAIGCAAALLVCGLVTAACHTPPPDTTSVQPAPPDQSTVFFPTTLDTYGLNLTQVDRDHLAELYALRQIDPCGFVDPQILTANNHKDFSYTYSAVSEIEEAPASVSPVAPLGGDACTIAFPSTQTGLSLQVLSGEPRLNDQWFSPDSSHPGLTTRTSPCMFRAALPLTGLAGAPKSMRDPVIEVDRVNITNGWLDFDDTSLCPLAEAIAADVAAHARQNGVAVYAADRGAVAAKFLTSDPCAAAADLHAVGFVWKEPNPEAQSPTTWRHPGVCDLEFGDTTTDPDVLYAVVKYGLAAWSDTMITSNYLRPLSRSEQDGVALFDFTSDSEDGCGTFVVAKATVRIDPVRSGSGADLTAPTPVVTVKLTTPAGEDCAETAKQAALAAIKRAT</sequence>
<dbReference type="PROSITE" id="PS51257">
    <property type="entry name" value="PROKAR_LIPOPROTEIN"/>
    <property type="match status" value="1"/>
</dbReference>
<dbReference type="Proteomes" id="UP000179734">
    <property type="component" value="Unassembled WGS sequence"/>
</dbReference>
<dbReference type="RefSeq" id="WP_071029470.1">
    <property type="nucleotide sequence ID" value="NZ_MLQM01000209.1"/>
</dbReference>
<name>A0A1S1N4Z2_9MYCO</name>
<proteinExistence type="predicted"/>
<reference evidence="2 3" key="1">
    <citation type="submission" date="2016-10" db="EMBL/GenBank/DDBJ databases">
        <title>Genome sequence of Mycobacterium talmonii.</title>
        <authorList>
            <person name="Greninger A.L."/>
            <person name="Elliott B."/>
            <person name="Vasireddy S."/>
            <person name="Vasireddy R."/>
        </authorList>
    </citation>
    <scope>NUCLEOTIDE SEQUENCE [LARGE SCALE GENOMIC DNA]</scope>
    <source>
        <strain evidence="3">NE-TNMC-100812</strain>
    </source>
</reference>
<evidence type="ECO:0000256" key="1">
    <source>
        <dbReference type="SAM" id="SignalP"/>
    </source>
</evidence>
<evidence type="ECO:0000313" key="3">
    <source>
        <dbReference type="Proteomes" id="UP000179734"/>
    </source>
</evidence>
<dbReference type="AlphaFoldDB" id="A0A1S1N4Z2"/>
<comment type="caution">
    <text evidence="2">The sequence shown here is derived from an EMBL/GenBank/DDBJ whole genome shotgun (WGS) entry which is preliminary data.</text>
</comment>
<keyword evidence="3" id="KW-1185">Reference proteome</keyword>